<evidence type="ECO:0000313" key="2">
    <source>
        <dbReference type="EMBL" id="WOT03609.1"/>
    </source>
</evidence>
<evidence type="ECO:0000256" key="1">
    <source>
        <dbReference type="SAM" id="MobiDB-lite"/>
    </source>
</evidence>
<gene>
    <name evidence="2" type="ORF">RGE70_09565</name>
</gene>
<feature type="region of interest" description="Disordered" evidence="1">
    <location>
        <begin position="1"/>
        <end position="20"/>
    </location>
</feature>
<protein>
    <submittedName>
        <fullName evidence="2">Uncharacterized protein</fullName>
    </submittedName>
</protein>
<accession>A0ABZ0JV25</accession>
<name>A0ABZ0JV25_9GAMM</name>
<feature type="compositionally biased region" description="Polar residues" evidence="1">
    <location>
        <begin position="7"/>
        <end position="20"/>
    </location>
</feature>
<organism evidence="2 3">
    <name type="scientific">Shewanella youngdeokensis</name>
    <dbReference type="NCBI Taxonomy" id="2999068"/>
    <lineage>
        <taxon>Bacteria</taxon>
        <taxon>Pseudomonadati</taxon>
        <taxon>Pseudomonadota</taxon>
        <taxon>Gammaproteobacteria</taxon>
        <taxon>Alteromonadales</taxon>
        <taxon>Shewanellaceae</taxon>
        <taxon>Shewanella</taxon>
    </lineage>
</organism>
<dbReference type="Proteomes" id="UP001529491">
    <property type="component" value="Chromosome"/>
</dbReference>
<reference evidence="2 3" key="1">
    <citation type="submission" date="2023-10" db="EMBL/GenBank/DDBJ databases">
        <title>Complete genome sequence of Shewanella sp. DAU334.</title>
        <authorList>
            <person name="Lee Y.-S."/>
            <person name="Jeong H.-R."/>
            <person name="Hwang E.-J."/>
            <person name="Choi Y.-L."/>
            <person name="Kim G.-D."/>
        </authorList>
    </citation>
    <scope>NUCLEOTIDE SEQUENCE [LARGE SCALE GENOMIC DNA]</scope>
    <source>
        <strain evidence="2 3">DAU334</strain>
    </source>
</reference>
<proteinExistence type="predicted"/>
<dbReference type="EMBL" id="CP136522">
    <property type="protein sequence ID" value="WOT03609.1"/>
    <property type="molecule type" value="Genomic_DNA"/>
</dbReference>
<evidence type="ECO:0000313" key="3">
    <source>
        <dbReference type="Proteomes" id="UP001529491"/>
    </source>
</evidence>
<dbReference type="RefSeq" id="WP_310471234.1">
    <property type="nucleotide sequence ID" value="NZ_CP136522.1"/>
</dbReference>
<keyword evidence="3" id="KW-1185">Reference proteome</keyword>
<sequence length="87" mass="8635">MVASADVDTSSIESTLTSTGESVATGLANADYNKVALTTATGALGGVVDKAAKAVGFTAKSAAVIAETTNVATSAHVEKMAHDIKNH</sequence>